<dbReference type="InterPro" id="IPR036235">
    <property type="entry name" value="Ribosomal_bL12_oligo_N_sf"/>
</dbReference>
<dbReference type="GO" id="GO:0003735">
    <property type="term" value="F:structural constituent of ribosome"/>
    <property type="evidence" value="ECO:0007669"/>
    <property type="project" value="InterPro"/>
</dbReference>
<dbReference type="SUPFAM" id="SSF48300">
    <property type="entry name" value="Ribosomal protein L7/12, oligomerisation (N-terminal) domain"/>
    <property type="match status" value="1"/>
</dbReference>
<dbReference type="FunFam" id="3.30.1390.10:FF:000001">
    <property type="entry name" value="50S ribosomal protein L7/L12"/>
    <property type="match status" value="1"/>
</dbReference>
<evidence type="ECO:0000256" key="2">
    <source>
        <dbReference type="ARBA" id="ARBA00022980"/>
    </source>
</evidence>
<evidence type="ECO:0000256" key="4">
    <source>
        <dbReference type="HAMAP-Rule" id="MF_00368"/>
    </source>
</evidence>
<dbReference type="InterPro" id="IPR013823">
    <property type="entry name" value="Ribosomal_bL12_C"/>
</dbReference>
<sequence length="128" mass="13355">MSEKITQIIEELKTLTLLEASELVSQIEETFGVDASASVGGPAMVMAAPGAAEEVEEKTEFDVMLDEVPADKKIAVLKVVRGLTGLGLKDAKTMVESAPIVVQEAVAKDAAEDAQKQIADAGGKASLK</sequence>
<geneLocation type="chloroplast" evidence="7"/>
<dbReference type="EMBL" id="MW412838">
    <property type="protein sequence ID" value="QSH90625.1"/>
    <property type="molecule type" value="Genomic_DNA"/>
</dbReference>
<dbReference type="GO" id="GO:0006412">
    <property type="term" value="P:translation"/>
    <property type="evidence" value="ECO:0007669"/>
    <property type="project" value="UniProtKB-UniRule"/>
</dbReference>
<evidence type="ECO:0000313" key="7">
    <source>
        <dbReference type="EMBL" id="QSH90625.1"/>
    </source>
</evidence>
<protein>
    <recommendedName>
        <fullName evidence="4">Large ribosomal subunit protein bL12c</fullName>
    </recommendedName>
</protein>
<gene>
    <name evidence="4 7" type="primary">rpl12</name>
</gene>
<dbReference type="AlphaFoldDB" id="A0A898CXN9"/>
<feature type="domain" description="Large ribosomal subunit protein bL12 C-terminal" evidence="5">
    <location>
        <begin position="61"/>
        <end position="128"/>
    </location>
</feature>
<keyword evidence="7" id="KW-0934">Plastid</keyword>
<dbReference type="GO" id="GO:0009507">
    <property type="term" value="C:chloroplast"/>
    <property type="evidence" value="ECO:0007669"/>
    <property type="project" value="UniProtKB-SubCell"/>
</dbReference>
<dbReference type="RefSeq" id="YP_010172850.1">
    <property type="nucleotide sequence ID" value="NC_057645.1"/>
</dbReference>
<dbReference type="InterPro" id="IPR000206">
    <property type="entry name" value="Ribosomal_bL12"/>
</dbReference>
<dbReference type="CDD" id="cd00387">
    <property type="entry name" value="Ribosomal_L7_L12"/>
    <property type="match status" value="1"/>
</dbReference>
<accession>A0A898CXN9</accession>
<comment type="subcellular location">
    <subcellularLocation>
        <location evidence="4">Plastid</location>
        <location evidence="4">Chloroplast</location>
    </subcellularLocation>
</comment>
<reference evidence="7" key="1">
    <citation type="journal article" date="2021" name="Mitochondrial DNA Part B Resour">
        <title>Complete chloroplast genome of Eucampia zodiacus (Mediophyceae, Bacillariophyta).</title>
        <authorList>
            <person name="Zhang M."/>
            <person name="Cui Z."/>
            <person name="Liu F."/>
            <person name="Chen N."/>
        </authorList>
    </citation>
    <scope>NUCLEOTIDE SEQUENCE</scope>
    <source>
        <strain evidence="7">CNS00061</strain>
    </source>
</reference>
<keyword evidence="3 4" id="KW-0687">Ribonucleoprotein</keyword>
<comment type="subunit">
    <text evidence="4">Homodimer. Part of the ribosomal stalk of the 50S ribosomal subunit. Forms a multimeric L10(L12)X complex, where L10 forms an elongated spine to which 2 to 4 L12 dimers bind in a sequential fashion. Binds GTP-bound translation factors.</text>
</comment>
<dbReference type="GO" id="GO:0003729">
    <property type="term" value="F:mRNA binding"/>
    <property type="evidence" value="ECO:0007669"/>
    <property type="project" value="TreeGrafter"/>
</dbReference>
<dbReference type="GeneID" id="67282457"/>
<dbReference type="Gene3D" id="3.30.1390.10">
    <property type="match status" value="1"/>
</dbReference>
<dbReference type="GO" id="GO:0022625">
    <property type="term" value="C:cytosolic large ribosomal subunit"/>
    <property type="evidence" value="ECO:0007669"/>
    <property type="project" value="TreeGrafter"/>
</dbReference>
<dbReference type="NCBIfam" id="TIGR00855">
    <property type="entry name" value="L12"/>
    <property type="match status" value="1"/>
</dbReference>
<proteinExistence type="inferred from homology"/>
<name>A0A898CXN9_9STRA</name>
<dbReference type="PANTHER" id="PTHR45987">
    <property type="entry name" value="39S RIBOSOMAL PROTEIN L12"/>
    <property type="match status" value="1"/>
</dbReference>
<keyword evidence="7" id="KW-0150">Chloroplast</keyword>
<comment type="similarity">
    <text evidence="1 4">Belongs to the bacterial ribosomal protein bL12 family.</text>
</comment>
<evidence type="ECO:0000256" key="3">
    <source>
        <dbReference type="ARBA" id="ARBA00023274"/>
    </source>
</evidence>
<organism evidence="7">
    <name type="scientific">Eucampia zodiacus</name>
    <dbReference type="NCBI Taxonomy" id="444606"/>
    <lineage>
        <taxon>Eukaryota</taxon>
        <taxon>Sar</taxon>
        <taxon>Stramenopiles</taxon>
        <taxon>Ochrophyta</taxon>
        <taxon>Bacillariophyta</taxon>
        <taxon>Mediophyceae</taxon>
        <taxon>Biddulphiophycidae</taxon>
        <taxon>Hemiaulales</taxon>
        <taxon>Hemiaulaceae</taxon>
        <taxon>Eucampia</taxon>
    </lineage>
</organism>
<evidence type="ECO:0000259" key="5">
    <source>
        <dbReference type="Pfam" id="PF00542"/>
    </source>
</evidence>
<feature type="domain" description="Large ribosomal subunit protein bL12 oligomerization" evidence="6">
    <location>
        <begin position="4"/>
        <end position="52"/>
    </location>
</feature>
<evidence type="ECO:0000256" key="1">
    <source>
        <dbReference type="ARBA" id="ARBA00007197"/>
    </source>
</evidence>
<dbReference type="HAMAP" id="MF_00368">
    <property type="entry name" value="Ribosomal_bL12"/>
    <property type="match status" value="1"/>
</dbReference>
<dbReference type="Pfam" id="PF16320">
    <property type="entry name" value="Ribosomal_L12_N"/>
    <property type="match status" value="1"/>
</dbReference>
<keyword evidence="2 4" id="KW-0689">Ribosomal protein</keyword>
<dbReference type="InterPro" id="IPR014719">
    <property type="entry name" value="Ribosomal_bL12_C/ClpS-like"/>
</dbReference>
<evidence type="ECO:0000259" key="6">
    <source>
        <dbReference type="Pfam" id="PF16320"/>
    </source>
</evidence>
<comment type="function">
    <text evidence="4">Forms part of the ribosomal stalk which helps the ribosome interact with GTP-bound translation factors. Is thus essential for accurate translation.</text>
</comment>
<dbReference type="SUPFAM" id="SSF54736">
    <property type="entry name" value="ClpS-like"/>
    <property type="match status" value="1"/>
</dbReference>
<dbReference type="Gene3D" id="1.20.5.710">
    <property type="entry name" value="Single helix bin"/>
    <property type="match status" value="1"/>
</dbReference>
<dbReference type="Pfam" id="PF00542">
    <property type="entry name" value="Ribosomal_L12"/>
    <property type="match status" value="1"/>
</dbReference>
<dbReference type="PANTHER" id="PTHR45987:SF4">
    <property type="entry name" value="LARGE RIBOSOMAL SUBUNIT PROTEIN BL12M"/>
    <property type="match status" value="1"/>
</dbReference>
<dbReference type="InterPro" id="IPR008932">
    <property type="entry name" value="Ribosomal_bL12_oligo"/>
</dbReference>